<feature type="transmembrane region" description="Helical" evidence="1">
    <location>
        <begin position="186"/>
        <end position="204"/>
    </location>
</feature>
<organism evidence="3 4">
    <name type="scientific">Paenibacillus cremeus</name>
    <dbReference type="NCBI Taxonomy" id="2163881"/>
    <lineage>
        <taxon>Bacteria</taxon>
        <taxon>Bacillati</taxon>
        <taxon>Bacillota</taxon>
        <taxon>Bacilli</taxon>
        <taxon>Bacillales</taxon>
        <taxon>Paenibacillaceae</taxon>
        <taxon>Paenibacillus</taxon>
    </lineage>
</organism>
<keyword evidence="4" id="KW-1185">Reference proteome</keyword>
<feature type="transmembrane region" description="Helical" evidence="1">
    <location>
        <begin position="90"/>
        <end position="110"/>
    </location>
</feature>
<dbReference type="EMBL" id="VNJI01000005">
    <property type="protein sequence ID" value="TVY10900.1"/>
    <property type="molecule type" value="Genomic_DNA"/>
</dbReference>
<dbReference type="OrthoDB" id="9789113at2"/>
<dbReference type="AlphaFoldDB" id="A0A559KFJ8"/>
<sequence length="221" mass="24896">MPWRFRPTPALFVSLLCAGAFMVMVLVLSNKKVRGADHDITAMLQDNATSLLRSIMILFNWFGSEAAFLLLSFMVWLILYPLVQYWKERLFLAGVIIGSLVFNLILKMGFHRPRPPGPYLVYAEGYSFPSGHAMSSVCLYGLLAYFLWRRIRSGIGRLLVVLLLGMVVAATGISGIVLQIHYVSDVVGGFVIGASWLAGCIWVYQCRPRYRMKGKITPRLR</sequence>
<evidence type="ECO:0000313" key="3">
    <source>
        <dbReference type="EMBL" id="TVY10900.1"/>
    </source>
</evidence>
<comment type="caution">
    <text evidence="3">The sequence shown here is derived from an EMBL/GenBank/DDBJ whole genome shotgun (WGS) entry which is preliminary data.</text>
</comment>
<dbReference type="RefSeq" id="WP_144844267.1">
    <property type="nucleotide sequence ID" value="NZ_VNJI01000005.1"/>
</dbReference>
<evidence type="ECO:0000259" key="2">
    <source>
        <dbReference type="SMART" id="SM00014"/>
    </source>
</evidence>
<dbReference type="Pfam" id="PF01569">
    <property type="entry name" value="PAP2"/>
    <property type="match status" value="1"/>
</dbReference>
<protein>
    <submittedName>
        <fullName evidence="3">Phosphatase PAP2 family protein</fullName>
    </submittedName>
</protein>
<dbReference type="InterPro" id="IPR036938">
    <property type="entry name" value="PAP2/HPO_sf"/>
</dbReference>
<accession>A0A559KFJ8</accession>
<evidence type="ECO:0000313" key="4">
    <source>
        <dbReference type="Proteomes" id="UP000317036"/>
    </source>
</evidence>
<dbReference type="PANTHER" id="PTHR14969">
    <property type="entry name" value="SPHINGOSINE-1-PHOSPHATE PHOSPHOHYDROLASE"/>
    <property type="match status" value="1"/>
</dbReference>
<dbReference type="SUPFAM" id="SSF48317">
    <property type="entry name" value="Acid phosphatase/Vanadium-dependent haloperoxidase"/>
    <property type="match status" value="1"/>
</dbReference>
<keyword evidence="1" id="KW-1133">Transmembrane helix</keyword>
<feature type="domain" description="Phosphatidic acid phosphatase type 2/haloperoxidase" evidence="2">
    <location>
        <begin position="88"/>
        <end position="201"/>
    </location>
</feature>
<dbReference type="InterPro" id="IPR000326">
    <property type="entry name" value="PAP2/HPO"/>
</dbReference>
<gene>
    <name evidence="3" type="ORF">FPZ49_05305</name>
</gene>
<feature type="transmembrane region" description="Helical" evidence="1">
    <location>
        <begin position="160"/>
        <end position="180"/>
    </location>
</feature>
<evidence type="ECO:0000256" key="1">
    <source>
        <dbReference type="SAM" id="Phobius"/>
    </source>
</evidence>
<feature type="transmembrane region" description="Helical" evidence="1">
    <location>
        <begin position="59"/>
        <end position="83"/>
    </location>
</feature>
<feature type="transmembrane region" description="Helical" evidence="1">
    <location>
        <begin position="130"/>
        <end position="148"/>
    </location>
</feature>
<proteinExistence type="predicted"/>
<dbReference type="Proteomes" id="UP000317036">
    <property type="component" value="Unassembled WGS sequence"/>
</dbReference>
<keyword evidence="1" id="KW-0472">Membrane</keyword>
<name>A0A559KFJ8_9BACL</name>
<dbReference type="PANTHER" id="PTHR14969:SF13">
    <property type="entry name" value="AT30094P"/>
    <property type="match status" value="1"/>
</dbReference>
<reference evidence="3 4" key="1">
    <citation type="submission" date="2019-07" db="EMBL/GenBank/DDBJ databases">
        <authorList>
            <person name="Kim J."/>
        </authorList>
    </citation>
    <scope>NUCLEOTIDE SEQUENCE [LARGE SCALE GENOMIC DNA]</scope>
    <source>
        <strain evidence="3 4">JC52</strain>
    </source>
</reference>
<dbReference type="Gene3D" id="1.20.144.10">
    <property type="entry name" value="Phosphatidic acid phosphatase type 2/haloperoxidase"/>
    <property type="match status" value="1"/>
</dbReference>
<dbReference type="CDD" id="cd03392">
    <property type="entry name" value="PAP2_like_2"/>
    <property type="match status" value="1"/>
</dbReference>
<dbReference type="SMART" id="SM00014">
    <property type="entry name" value="acidPPc"/>
    <property type="match status" value="1"/>
</dbReference>
<keyword evidence="1" id="KW-0812">Transmembrane</keyword>